<comment type="similarity">
    <text evidence="1">Belongs to the MT-A70-like family.</text>
</comment>
<evidence type="ECO:0000313" key="3">
    <source>
        <dbReference type="EMBL" id="KAG2387016.1"/>
    </source>
</evidence>
<dbReference type="GeneID" id="68094507"/>
<comment type="caution">
    <text evidence="3">The sequence shown here is derived from an EMBL/GenBank/DDBJ whole genome shotgun (WGS) entry which is preliminary data.</text>
</comment>
<sequence>MSSRPSRSASLKSRNQQPKKVPSSSYYLGYVEDDETIEMIMQKFEELEKLQQNQHHAKASSSTSSERNHQDESSSYLDEAQQEELFKRTSHHSIQSNIYADIMRNFDDIESEEEGLAATSSDYSDDDADYQEDDEEAVEIVSDDNFEECVDEDIEEEDTELQLDSVGEDEEDVISSMTEKDETHAKRTKKKRKTTSQRKSHRKGASHHSSESDPSTNVDIASMLLDPNMNFLKMIEKASHNKSGNSKKSTSTEIVNIPTSNKVLNAWAKIIQPIDLEECELRHEIQCPTMIRLSGNKLTSKIVVQRQQQRNDSCSSSSSGMVYHIQTKEDVITTPNVLTFNFKKISKNGPFEGILIDPPYDDIEVEDLKKLPLDKEWFIQKGYCFIWVEKEFTVQVIKIMKEFDFDFVDSMCWVREELNQSFSTAPSNLFPKSKLSLFIFRKKNSLTKSMHLKHQRNADVVFDFKKENPRERPSIVFHVIETLLFSSNSFLELWGEGCYKHCKHKTPTKWTIIKEIR</sequence>
<dbReference type="AlphaFoldDB" id="A0AA88GRE4"/>
<evidence type="ECO:0000256" key="2">
    <source>
        <dbReference type="SAM" id="MobiDB-lite"/>
    </source>
</evidence>
<dbReference type="RefSeq" id="XP_044551008.1">
    <property type="nucleotide sequence ID" value="XM_044691427.1"/>
</dbReference>
<dbReference type="PROSITE" id="PS51143">
    <property type="entry name" value="MT_A70"/>
    <property type="match status" value="1"/>
</dbReference>
<evidence type="ECO:0000256" key="1">
    <source>
        <dbReference type="PROSITE-ProRule" id="PRU00489"/>
    </source>
</evidence>
<feature type="compositionally biased region" description="Acidic residues" evidence="2">
    <location>
        <begin position="123"/>
        <end position="173"/>
    </location>
</feature>
<feature type="compositionally biased region" description="Polar residues" evidence="2">
    <location>
        <begin position="15"/>
        <end position="26"/>
    </location>
</feature>
<dbReference type="EMBL" id="PYSW02000014">
    <property type="protein sequence ID" value="KAG2387016.1"/>
    <property type="molecule type" value="Genomic_DNA"/>
</dbReference>
<feature type="region of interest" description="Disordered" evidence="2">
    <location>
        <begin position="48"/>
        <end position="94"/>
    </location>
</feature>
<dbReference type="PROSITE" id="PS00092">
    <property type="entry name" value="N6_MTASE"/>
    <property type="match status" value="1"/>
</dbReference>
<dbReference type="GO" id="GO:0032259">
    <property type="term" value="P:methylation"/>
    <property type="evidence" value="ECO:0007669"/>
    <property type="project" value="InterPro"/>
</dbReference>
<protein>
    <recommendedName>
        <fullName evidence="5">MT-A70 family protein</fullName>
    </recommendedName>
</protein>
<feature type="region of interest" description="Disordered" evidence="2">
    <location>
        <begin position="1"/>
        <end position="27"/>
    </location>
</feature>
<keyword evidence="4" id="KW-1185">Reference proteome</keyword>
<dbReference type="Proteomes" id="UP000816034">
    <property type="component" value="Unassembled WGS sequence"/>
</dbReference>
<dbReference type="GO" id="GO:0008168">
    <property type="term" value="F:methyltransferase activity"/>
    <property type="evidence" value="ECO:0007669"/>
    <property type="project" value="InterPro"/>
</dbReference>
<dbReference type="GO" id="GO:0003676">
    <property type="term" value="F:nucleic acid binding"/>
    <property type="evidence" value="ECO:0007669"/>
    <property type="project" value="InterPro"/>
</dbReference>
<feature type="compositionally biased region" description="Polar residues" evidence="2">
    <location>
        <begin position="50"/>
        <end position="65"/>
    </location>
</feature>
<name>A0AA88GRE4_NAELO</name>
<reference evidence="3 4" key="1">
    <citation type="journal article" date="2018" name="BMC Genomics">
        <title>The genome of Naegleria lovaniensis, the basis for a comparative approach to unravel pathogenicity factors of the human pathogenic amoeba N. fowleri.</title>
        <authorList>
            <person name="Liechti N."/>
            <person name="Schurch N."/>
            <person name="Bruggmann R."/>
            <person name="Wittwer M."/>
        </authorList>
    </citation>
    <scope>NUCLEOTIDE SEQUENCE [LARGE SCALE GENOMIC DNA]</scope>
    <source>
        <strain evidence="3 4">ATCC 30569</strain>
    </source>
</reference>
<dbReference type="Pfam" id="PF05063">
    <property type="entry name" value="MT-A70"/>
    <property type="match status" value="1"/>
</dbReference>
<feature type="compositionally biased region" description="Low complexity" evidence="2">
    <location>
        <begin position="1"/>
        <end position="14"/>
    </location>
</feature>
<proteinExistence type="inferred from homology"/>
<evidence type="ECO:0000313" key="4">
    <source>
        <dbReference type="Proteomes" id="UP000816034"/>
    </source>
</evidence>
<dbReference type="InterPro" id="IPR002052">
    <property type="entry name" value="DNA_methylase_N6_adenine_CS"/>
</dbReference>
<organism evidence="3 4">
    <name type="scientific">Naegleria lovaniensis</name>
    <name type="common">Amoeba</name>
    <dbReference type="NCBI Taxonomy" id="51637"/>
    <lineage>
        <taxon>Eukaryota</taxon>
        <taxon>Discoba</taxon>
        <taxon>Heterolobosea</taxon>
        <taxon>Tetramitia</taxon>
        <taxon>Eutetramitia</taxon>
        <taxon>Vahlkampfiidae</taxon>
        <taxon>Naegleria</taxon>
    </lineage>
</organism>
<gene>
    <name evidence="3" type="ORF">C9374_002051</name>
</gene>
<feature type="compositionally biased region" description="Basic residues" evidence="2">
    <location>
        <begin position="186"/>
        <end position="206"/>
    </location>
</feature>
<feature type="region of interest" description="Disordered" evidence="2">
    <location>
        <begin position="110"/>
        <end position="218"/>
    </location>
</feature>
<accession>A0AA88GRE4</accession>
<evidence type="ECO:0008006" key="5">
    <source>
        <dbReference type="Google" id="ProtNLM"/>
    </source>
</evidence>
<dbReference type="InterPro" id="IPR007757">
    <property type="entry name" value="MT-A70-like"/>
</dbReference>